<accession>A0A5C6SDB1</accession>
<dbReference type="EMBL" id="VMNF01000014">
    <property type="protein sequence ID" value="TXB96552.1"/>
    <property type="molecule type" value="Genomic_DNA"/>
</dbReference>
<dbReference type="AlphaFoldDB" id="A0A5C6SDB1"/>
<organism evidence="1 2">
    <name type="scientific">Fusarium oxysporum f. sp. cubense</name>
    <dbReference type="NCBI Taxonomy" id="61366"/>
    <lineage>
        <taxon>Eukaryota</taxon>
        <taxon>Fungi</taxon>
        <taxon>Dikarya</taxon>
        <taxon>Ascomycota</taxon>
        <taxon>Pezizomycotina</taxon>
        <taxon>Sordariomycetes</taxon>
        <taxon>Hypocreomycetidae</taxon>
        <taxon>Hypocreales</taxon>
        <taxon>Nectriaceae</taxon>
        <taxon>Fusarium</taxon>
        <taxon>Fusarium oxysporum species complex</taxon>
    </lineage>
</organism>
<proteinExistence type="predicted"/>
<gene>
    <name evidence="1" type="ORF">FocTR4_00011546</name>
</gene>
<name>A0A5C6SDB1_FUSOC</name>
<reference evidence="1 2" key="1">
    <citation type="submission" date="2019-07" db="EMBL/GenBank/DDBJ databases">
        <title>The First High-Quality Draft Genome Sequence of the Causal Agent of the Current Panama Disease Epidemic.</title>
        <authorList>
            <person name="Warmington R.J."/>
            <person name="Kay W."/>
            <person name="Jeffries A."/>
            <person name="Bebber D."/>
            <person name="Moore K."/>
            <person name="Studholme D.J."/>
        </authorList>
    </citation>
    <scope>NUCLEOTIDE SEQUENCE [LARGE SCALE GENOMIC DNA]</scope>
    <source>
        <strain evidence="1 2">TR4</strain>
    </source>
</reference>
<comment type="caution">
    <text evidence="1">The sequence shown here is derived from an EMBL/GenBank/DDBJ whole genome shotgun (WGS) entry which is preliminary data.</text>
</comment>
<evidence type="ECO:0000313" key="1">
    <source>
        <dbReference type="EMBL" id="TXB96552.1"/>
    </source>
</evidence>
<protein>
    <submittedName>
        <fullName evidence="1">Uncharacterized protein</fullName>
    </submittedName>
</protein>
<dbReference type="Proteomes" id="UP000321331">
    <property type="component" value="Unassembled WGS sequence"/>
</dbReference>
<sequence>MRLPFLLSDRLTFNSGSYFSYTQAVTSRHLVELTLHLGLLAVLEVVATRPLQPFSEYGFRPLSWFERNHLLGEFSRLLIDLWHQELFRFCIMSCLGRFSKQLTLVNTVDVRLEGLLSHISCIETSHCLHLLFAYFIISQCQVINAAVLIPGPKSMVSLIMIPAALKPISPMF</sequence>
<evidence type="ECO:0000313" key="2">
    <source>
        <dbReference type="Proteomes" id="UP000321331"/>
    </source>
</evidence>